<dbReference type="GO" id="GO:0005385">
    <property type="term" value="F:zinc ion transmembrane transporter activity"/>
    <property type="evidence" value="ECO:0007669"/>
    <property type="project" value="TreeGrafter"/>
</dbReference>
<keyword evidence="3" id="KW-0813">Transport</keyword>
<dbReference type="Pfam" id="PF01545">
    <property type="entry name" value="Cation_efflux"/>
    <property type="match status" value="1"/>
</dbReference>
<evidence type="ECO:0000256" key="3">
    <source>
        <dbReference type="ARBA" id="ARBA00022448"/>
    </source>
</evidence>
<dbReference type="InterPro" id="IPR027470">
    <property type="entry name" value="Cation_efflux_CTD"/>
</dbReference>
<name>A0A7M2YWX7_9ACTN</name>
<dbReference type="GO" id="GO:0005886">
    <property type="term" value="C:plasma membrane"/>
    <property type="evidence" value="ECO:0007669"/>
    <property type="project" value="TreeGrafter"/>
</dbReference>
<dbReference type="RefSeq" id="WP_114795845.1">
    <property type="nucleotide sequence ID" value="NZ_QQZY01000003.1"/>
</dbReference>
<dbReference type="InterPro" id="IPR002524">
    <property type="entry name" value="Cation_efflux"/>
</dbReference>
<feature type="transmembrane region" description="Helical" evidence="8">
    <location>
        <begin position="124"/>
        <end position="146"/>
    </location>
</feature>
<evidence type="ECO:0000256" key="5">
    <source>
        <dbReference type="ARBA" id="ARBA00022989"/>
    </source>
</evidence>
<dbReference type="PANTHER" id="PTHR11562:SF17">
    <property type="entry name" value="RE54080P-RELATED"/>
    <property type="match status" value="1"/>
</dbReference>
<keyword evidence="6" id="KW-0406">Ion transport</keyword>
<feature type="domain" description="Cation efflux protein transmembrane" evidence="9">
    <location>
        <begin position="26"/>
        <end position="215"/>
    </location>
</feature>
<comment type="similarity">
    <text evidence="2">Belongs to the cation diffusion facilitator (CDF) transporter (TC 2.A.4) family. SLC30A subfamily.</text>
</comment>
<feature type="transmembrane region" description="Helical" evidence="8">
    <location>
        <begin position="61"/>
        <end position="79"/>
    </location>
</feature>
<protein>
    <submittedName>
        <fullName evidence="11">CDF: cation diffusion facilitator family transporter</fullName>
    </submittedName>
</protein>
<dbReference type="SUPFAM" id="SSF160240">
    <property type="entry name" value="Cation efflux protein cytoplasmic domain-like"/>
    <property type="match status" value="1"/>
</dbReference>
<comment type="caution">
    <text evidence="11">The sequence shown here is derived from an EMBL/GenBank/DDBJ whole genome shotgun (WGS) entry which is preliminary data.</text>
</comment>
<keyword evidence="5 8" id="KW-1133">Transmembrane helix</keyword>
<dbReference type="InterPro" id="IPR058533">
    <property type="entry name" value="Cation_efflux_TM"/>
</dbReference>
<proteinExistence type="inferred from homology"/>
<dbReference type="InterPro" id="IPR050681">
    <property type="entry name" value="CDF/SLC30A"/>
</dbReference>
<keyword evidence="7 8" id="KW-0472">Membrane</keyword>
<feature type="transmembrane region" description="Helical" evidence="8">
    <location>
        <begin position="91"/>
        <end position="112"/>
    </location>
</feature>
<dbReference type="Gene3D" id="1.20.1510.10">
    <property type="entry name" value="Cation efflux protein transmembrane domain"/>
    <property type="match status" value="1"/>
</dbReference>
<dbReference type="InterPro" id="IPR027469">
    <property type="entry name" value="Cation_efflux_TMD_sf"/>
</dbReference>
<sequence length="311" mass="32013">MAAHDHAHGHGDVHGFAGGTLRSLGIALGLNAAYTAAEAAAGIATGSLSLLADAGHNLSDVLALGIAAGAVVLAGRPATPNRSFGLKRAEILAALVNAVSLVVIAVLIFIEAGRRFSQPPDVPGGWLVAVAALGLAINAAGAALVFRRGGHDLNLRASFVHLAGDALGSLGVLVAGVVIITTGWRYADPAFSLLLGVLILVSSWGVLRDSVLVLLEAAPRGMDADAIGRAMAATPGVVEVHDLHVWQITSGFPTLSAHVRVRAGDDCHAIRRTLEQMLCERFRVTHTTLQVDHEQADGLLAISRSPGTGRE</sequence>
<evidence type="ECO:0000313" key="12">
    <source>
        <dbReference type="Proteomes" id="UP000254134"/>
    </source>
</evidence>
<reference evidence="11 12" key="1">
    <citation type="submission" date="2018-07" db="EMBL/GenBank/DDBJ databases">
        <title>High-quality-draft genome sequence of Gaiella occulta.</title>
        <authorList>
            <person name="Severino R."/>
            <person name="Froufe H.J.C."/>
            <person name="Rainey F.A."/>
            <person name="Barroso C."/>
            <person name="Albuquerque L."/>
            <person name="Lobo-Da-Cunha A."/>
            <person name="Da Costa M.S."/>
            <person name="Egas C."/>
        </authorList>
    </citation>
    <scope>NUCLEOTIDE SEQUENCE [LARGE SCALE GENOMIC DNA]</scope>
    <source>
        <strain evidence="11 12">F2-233</strain>
    </source>
</reference>
<dbReference type="AlphaFoldDB" id="A0A7M2YWX7"/>
<accession>A0A7M2YWX7</accession>
<organism evidence="11 12">
    <name type="scientific">Gaiella occulta</name>
    <dbReference type="NCBI Taxonomy" id="1002870"/>
    <lineage>
        <taxon>Bacteria</taxon>
        <taxon>Bacillati</taxon>
        <taxon>Actinomycetota</taxon>
        <taxon>Thermoleophilia</taxon>
        <taxon>Gaiellales</taxon>
        <taxon>Gaiellaceae</taxon>
        <taxon>Gaiella</taxon>
    </lineage>
</organism>
<dbReference type="EMBL" id="QQZY01000003">
    <property type="protein sequence ID" value="RDI74505.1"/>
    <property type="molecule type" value="Genomic_DNA"/>
</dbReference>
<evidence type="ECO:0000256" key="6">
    <source>
        <dbReference type="ARBA" id="ARBA00023065"/>
    </source>
</evidence>
<reference evidence="12" key="2">
    <citation type="journal article" date="2019" name="MicrobiologyOpen">
        <title>High-quality draft genome sequence of Gaiella occulta isolated from a 150 meter deep mineral water borehole and comparison with the genome sequences of other deep-branching lineages of the phylum Actinobacteria.</title>
        <authorList>
            <person name="Severino R."/>
            <person name="Froufe H.J.C."/>
            <person name="Barroso C."/>
            <person name="Albuquerque L."/>
            <person name="Lobo-da-Cunha A."/>
            <person name="da Costa M.S."/>
            <person name="Egas C."/>
        </authorList>
    </citation>
    <scope>NUCLEOTIDE SEQUENCE [LARGE SCALE GENOMIC DNA]</scope>
    <source>
        <strain evidence="12">F2-233</strain>
    </source>
</reference>
<evidence type="ECO:0000259" key="9">
    <source>
        <dbReference type="Pfam" id="PF01545"/>
    </source>
</evidence>
<dbReference type="NCBIfam" id="TIGR01297">
    <property type="entry name" value="CDF"/>
    <property type="match status" value="1"/>
</dbReference>
<keyword evidence="12" id="KW-1185">Reference proteome</keyword>
<dbReference type="Proteomes" id="UP000254134">
    <property type="component" value="Unassembled WGS sequence"/>
</dbReference>
<keyword evidence="4 8" id="KW-0812">Transmembrane</keyword>
<evidence type="ECO:0000313" key="11">
    <source>
        <dbReference type="EMBL" id="RDI74505.1"/>
    </source>
</evidence>
<evidence type="ECO:0000256" key="2">
    <source>
        <dbReference type="ARBA" id="ARBA00008873"/>
    </source>
</evidence>
<dbReference type="InterPro" id="IPR036837">
    <property type="entry name" value="Cation_efflux_CTD_sf"/>
</dbReference>
<dbReference type="SUPFAM" id="SSF161111">
    <property type="entry name" value="Cation efflux protein transmembrane domain-like"/>
    <property type="match status" value="1"/>
</dbReference>
<comment type="subcellular location">
    <subcellularLocation>
        <location evidence="1">Membrane</location>
        <topology evidence="1">Multi-pass membrane protein</topology>
    </subcellularLocation>
</comment>
<dbReference type="Pfam" id="PF16916">
    <property type="entry name" value="ZT_dimer"/>
    <property type="match status" value="1"/>
</dbReference>
<evidence type="ECO:0000256" key="8">
    <source>
        <dbReference type="SAM" id="Phobius"/>
    </source>
</evidence>
<gene>
    <name evidence="11" type="ORF">Gocc_1394</name>
</gene>
<dbReference type="OrthoDB" id="9809646at2"/>
<evidence type="ECO:0000256" key="1">
    <source>
        <dbReference type="ARBA" id="ARBA00004141"/>
    </source>
</evidence>
<feature type="transmembrane region" description="Helical" evidence="8">
    <location>
        <begin position="158"/>
        <end position="184"/>
    </location>
</feature>
<feature type="transmembrane region" description="Helical" evidence="8">
    <location>
        <begin position="190"/>
        <end position="207"/>
    </location>
</feature>
<evidence type="ECO:0000256" key="7">
    <source>
        <dbReference type="ARBA" id="ARBA00023136"/>
    </source>
</evidence>
<evidence type="ECO:0000259" key="10">
    <source>
        <dbReference type="Pfam" id="PF16916"/>
    </source>
</evidence>
<evidence type="ECO:0000256" key="4">
    <source>
        <dbReference type="ARBA" id="ARBA00022692"/>
    </source>
</evidence>
<dbReference type="PANTHER" id="PTHR11562">
    <property type="entry name" value="CATION EFFLUX PROTEIN/ ZINC TRANSPORTER"/>
    <property type="match status" value="1"/>
</dbReference>
<feature type="domain" description="Cation efflux protein cytoplasmic" evidence="10">
    <location>
        <begin position="220"/>
        <end position="293"/>
    </location>
</feature>